<dbReference type="PANTHER" id="PTHR43214">
    <property type="entry name" value="TWO-COMPONENT RESPONSE REGULATOR"/>
    <property type="match status" value="1"/>
</dbReference>
<dbReference type="InterPro" id="IPR000792">
    <property type="entry name" value="Tscrpt_reg_LuxR_C"/>
</dbReference>
<comment type="caution">
    <text evidence="5">The sequence shown here is derived from an EMBL/GenBank/DDBJ whole genome shotgun (WGS) entry which is preliminary data.</text>
</comment>
<dbReference type="PRINTS" id="PR00038">
    <property type="entry name" value="HTHLUXR"/>
</dbReference>
<proteinExistence type="predicted"/>
<dbReference type="InterPro" id="IPR016032">
    <property type="entry name" value="Sig_transdc_resp-reg_C-effctor"/>
</dbReference>
<keyword evidence="1" id="KW-0238">DNA-binding</keyword>
<dbReference type="InterPro" id="IPR039420">
    <property type="entry name" value="WalR-like"/>
</dbReference>
<dbReference type="PROSITE" id="PS50043">
    <property type="entry name" value="HTH_LUXR_2"/>
    <property type="match status" value="1"/>
</dbReference>
<gene>
    <name evidence="5" type="ORF">GCM10009744_31900</name>
</gene>
<accession>A0ABN2FBZ8</accession>
<dbReference type="EMBL" id="BAAANE010000005">
    <property type="protein sequence ID" value="GAA1639903.1"/>
    <property type="molecule type" value="Genomic_DNA"/>
</dbReference>
<dbReference type="Proteomes" id="UP001501319">
    <property type="component" value="Unassembled WGS sequence"/>
</dbReference>
<feature type="modified residue" description="4-aspartylphosphate" evidence="2">
    <location>
        <position position="64"/>
    </location>
</feature>
<dbReference type="InterPro" id="IPR001789">
    <property type="entry name" value="Sig_transdc_resp-reg_receiver"/>
</dbReference>
<protein>
    <recommendedName>
        <fullName evidence="7">Response regulator transcription factor</fullName>
    </recommendedName>
</protein>
<evidence type="ECO:0000259" key="4">
    <source>
        <dbReference type="PROSITE" id="PS50110"/>
    </source>
</evidence>
<feature type="domain" description="HTH luxR-type" evidence="3">
    <location>
        <begin position="156"/>
        <end position="221"/>
    </location>
</feature>
<dbReference type="InterPro" id="IPR011006">
    <property type="entry name" value="CheY-like_superfamily"/>
</dbReference>
<evidence type="ECO:0000256" key="2">
    <source>
        <dbReference type="PROSITE-ProRule" id="PRU00169"/>
    </source>
</evidence>
<evidence type="ECO:0000313" key="6">
    <source>
        <dbReference type="Proteomes" id="UP001501319"/>
    </source>
</evidence>
<dbReference type="PROSITE" id="PS50110">
    <property type="entry name" value="RESPONSE_REGULATORY"/>
    <property type="match status" value="1"/>
</dbReference>
<dbReference type="SUPFAM" id="SSF46894">
    <property type="entry name" value="C-terminal effector domain of the bipartite response regulators"/>
    <property type="match status" value="1"/>
</dbReference>
<evidence type="ECO:0000259" key="3">
    <source>
        <dbReference type="PROSITE" id="PS50043"/>
    </source>
</evidence>
<organism evidence="5 6">
    <name type="scientific">Kribbella alba</name>
    <dbReference type="NCBI Taxonomy" id="190197"/>
    <lineage>
        <taxon>Bacteria</taxon>
        <taxon>Bacillati</taxon>
        <taxon>Actinomycetota</taxon>
        <taxon>Actinomycetes</taxon>
        <taxon>Propionibacteriales</taxon>
        <taxon>Kribbellaceae</taxon>
        <taxon>Kribbella</taxon>
    </lineage>
</organism>
<evidence type="ECO:0000313" key="5">
    <source>
        <dbReference type="EMBL" id="GAA1639903.1"/>
    </source>
</evidence>
<reference evidence="5 6" key="1">
    <citation type="journal article" date="2019" name="Int. J. Syst. Evol. Microbiol.">
        <title>The Global Catalogue of Microorganisms (GCM) 10K type strain sequencing project: providing services to taxonomists for standard genome sequencing and annotation.</title>
        <authorList>
            <consortium name="The Broad Institute Genomics Platform"/>
            <consortium name="The Broad Institute Genome Sequencing Center for Infectious Disease"/>
            <person name="Wu L."/>
            <person name="Ma J."/>
        </authorList>
    </citation>
    <scope>NUCLEOTIDE SEQUENCE [LARGE SCALE GENOMIC DNA]</scope>
    <source>
        <strain evidence="5 6">JCM 14306</strain>
    </source>
</reference>
<keyword evidence="6" id="KW-1185">Reference proteome</keyword>
<dbReference type="SMART" id="SM00421">
    <property type="entry name" value="HTH_LUXR"/>
    <property type="match status" value="1"/>
</dbReference>
<dbReference type="Pfam" id="PF00196">
    <property type="entry name" value="GerE"/>
    <property type="match status" value="1"/>
</dbReference>
<evidence type="ECO:0008006" key="7">
    <source>
        <dbReference type="Google" id="ProtNLM"/>
    </source>
</evidence>
<dbReference type="Gene3D" id="3.40.50.2300">
    <property type="match status" value="1"/>
</dbReference>
<name>A0ABN2FBZ8_9ACTN</name>
<dbReference type="SUPFAM" id="SSF52172">
    <property type="entry name" value="CheY-like"/>
    <property type="match status" value="1"/>
</dbReference>
<keyword evidence="2" id="KW-0597">Phosphoprotein</keyword>
<dbReference type="CDD" id="cd06170">
    <property type="entry name" value="LuxR_C_like"/>
    <property type="match status" value="1"/>
</dbReference>
<feature type="domain" description="Response regulatory" evidence="4">
    <location>
        <begin position="16"/>
        <end position="127"/>
    </location>
</feature>
<evidence type="ECO:0000256" key="1">
    <source>
        <dbReference type="ARBA" id="ARBA00023125"/>
    </source>
</evidence>
<sequence>MPQGLGLVLSGDVWTRVVIVVPNPVVRAGVRTLVGDQTGIEVAGTTEAVAGVAAADRPDVLLVDTKLRQDILELVRRRDPALKVVALVTAEVPSVAELREYVAAGVDGIVSTAEDIGDSLLAIRSGRAPGGWISPTLGADILRRGEPSYRQAEAGSSQGQGAVTPSEHLVLKLVADGHTDREIASRLQRSERVVKYHVSNLLAKLQARNRAHIVKLAVRSGLLPTTCPCGQGAGVRTTRDLVQ</sequence>
<dbReference type="RefSeq" id="WP_344112224.1">
    <property type="nucleotide sequence ID" value="NZ_BAAANE010000005.1"/>
</dbReference>